<keyword evidence="4 7" id="KW-0378">Hydrolase</keyword>
<dbReference type="GO" id="GO:0005829">
    <property type="term" value="C:cytosol"/>
    <property type="evidence" value="ECO:0007669"/>
    <property type="project" value="TreeGrafter"/>
</dbReference>
<evidence type="ECO:0000256" key="3">
    <source>
        <dbReference type="ARBA" id="ARBA00022723"/>
    </source>
</evidence>
<keyword evidence="5 7" id="KW-0862">Zinc</keyword>
<dbReference type="GO" id="GO:0008241">
    <property type="term" value="F:peptidyl-dipeptidase activity"/>
    <property type="evidence" value="ECO:0007669"/>
    <property type="project" value="UniProtKB-EC"/>
</dbReference>
<dbReference type="Gene3D" id="1.10.1370.10">
    <property type="entry name" value="Neurolysin, domain 3"/>
    <property type="match status" value="1"/>
</dbReference>
<sequence>MFRTGRFYAWLDGAMNPLLTASTLPFQIPDYANLTDAQFKEAMEVGLIEQRTALEAIATNPDAPDMENTIAAWELGSTTLERAGSAFWVVKAADTNEQRAAVETALAPKLAEHGNAILLDRRLYDRLVALRARAEAAEVSLDEQDRYWLEEHIREFERSGISLDSDTQQRLRELNVELAGLSVAFEQALVEGRNAAAVLVTDPAELAGLGEDGITAARQAAQDRGQEGWLIKLTNTTGQPVLENLTNRDLRRRILEASLGRGLGGEHDTRQLVLGIARRRAERARLLGYEHHAAWVAADGCARTTEAVLDLLKRVAPGAVELAGREAAELQKALERDIPGARLAAWDWEHYAAKQSAAEAVDPALLRPYLEYHRVLHEGVFAAATALYGITFHARPDLRGFTPDSEVYEVREADGTPLGAVILDPFTRPTKRGGAWMTSVVDQSDLTGSLPVVTNTCNFTRPAEGAACLLTWDNVITMFHEFGHALHGLLSEVRYPSRAGTAVPRDFVEFPSQVNELWAWDETLISRFAVHHETGEPLPAGLVARLRASRSAGEGHHTLELVAAMLLDQAWHTTVLEELPTSVEELESFEAAALERAGVAHELVPPRYRSCYFSHVFGGGYAAAYYGYLWAEVMDADACAWFADNGGLCRSAGERFRRELLGRGGSIEPMQAWRNFRRADPDVSHLLRRKGLPVEQR</sequence>
<dbReference type="GO" id="GO:0004180">
    <property type="term" value="F:carboxypeptidase activity"/>
    <property type="evidence" value="ECO:0007669"/>
    <property type="project" value="UniProtKB-KW"/>
</dbReference>
<name>A0A448MY81_9ACTN</name>
<keyword evidence="6 7" id="KW-0482">Metalloprotease</keyword>
<dbReference type="AlphaFoldDB" id="A0A448MY81"/>
<dbReference type="GO" id="GO:0004222">
    <property type="term" value="F:metalloendopeptidase activity"/>
    <property type="evidence" value="ECO:0007669"/>
    <property type="project" value="InterPro"/>
</dbReference>
<evidence type="ECO:0000313" key="10">
    <source>
        <dbReference type="Proteomes" id="UP000273044"/>
    </source>
</evidence>
<keyword evidence="2 7" id="KW-0645">Protease</keyword>
<dbReference type="Pfam" id="PF01432">
    <property type="entry name" value="Peptidase_M3"/>
    <property type="match status" value="1"/>
</dbReference>
<evidence type="ECO:0000256" key="4">
    <source>
        <dbReference type="ARBA" id="ARBA00022801"/>
    </source>
</evidence>
<dbReference type="InterPro" id="IPR001567">
    <property type="entry name" value="Pept_M3A_M3B_dom"/>
</dbReference>
<dbReference type="EC" id="3.4.15.5" evidence="9"/>
<dbReference type="InterPro" id="IPR024077">
    <property type="entry name" value="Neurolysin/TOP_dom2"/>
</dbReference>
<protein>
    <submittedName>
        <fullName evidence="9">Peptidyl-dipeptidase dcp</fullName>
        <ecNumber evidence="9">3.4.15.5</ecNumber>
    </submittedName>
</protein>
<dbReference type="GO" id="GO:0006508">
    <property type="term" value="P:proteolysis"/>
    <property type="evidence" value="ECO:0007669"/>
    <property type="project" value="UniProtKB-KW"/>
</dbReference>
<comment type="similarity">
    <text evidence="1 7">Belongs to the peptidase M3 family.</text>
</comment>
<evidence type="ECO:0000256" key="5">
    <source>
        <dbReference type="ARBA" id="ARBA00022833"/>
    </source>
</evidence>
<dbReference type="InterPro" id="IPR045090">
    <property type="entry name" value="Pept_M3A_M3B"/>
</dbReference>
<evidence type="ECO:0000256" key="2">
    <source>
        <dbReference type="ARBA" id="ARBA00022670"/>
    </source>
</evidence>
<dbReference type="InterPro" id="IPR034005">
    <property type="entry name" value="M3A_DCP"/>
</dbReference>
<organism evidence="9 10">
    <name type="scientific">Arachnia propionica</name>
    <dbReference type="NCBI Taxonomy" id="1750"/>
    <lineage>
        <taxon>Bacteria</taxon>
        <taxon>Bacillati</taxon>
        <taxon>Actinomycetota</taxon>
        <taxon>Actinomycetes</taxon>
        <taxon>Propionibacteriales</taxon>
        <taxon>Propionibacteriaceae</taxon>
        <taxon>Arachnia</taxon>
    </lineage>
</organism>
<accession>A0A448MY81</accession>
<keyword evidence="3 7" id="KW-0479">Metal-binding</keyword>
<dbReference type="PANTHER" id="PTHR43660">
    <property type="entry name" value="DIPEPTIDYL CARBOXYPEPTIDASE"/>
    <property type="match status" value="1"/>
</dbReference>
<keyword evidence="9" id="KW-0121">Carboxypeptidase</keyword>
<dbReference type="Gene3D" id="3.40.390.10">
    <property type="entry name" value="Collagenase (Catalytic Domain)"/>
    <property type="match status" value="1"/>
</dbReference>
<reference evidence="9 10" key="1">
    <citation type="submission" date="2018-12" db="EMBL/GenBank/DDBJ databases">
        <authorList>
            <consortium name="Pathogen Informatics"/>
        </authorList>
    </citation>
    <scope>NUCLEOTIDE SEQUENCE [LARGE SCALE GENOMIC DNA]</scope>
    <source>
        <strain evidence="9 10">NCTC12967</strain>
    </source>
</reference>
<dbReference type="PANTHER" id="PTHR43660:SF1">
    <property type="entry name" value="DIPEPTIDYL CARBOXYPEPTIDASE"/>
    <property type="match status" value="1"/>
</dbReference>
<dbReference type="EMBL" id="LR134406">
    <property type="protein sequence ID" value="VEH70105.1"/>
    <property type="molecule type" value="Genomic_DNA"/>
</dbReference>
<dbReference type="CDD" id="cd06456">
    <property type="entry name" value="M3A_DCP"/>
    <property type="match status" value="1"/>
</dbReference>
<dbReference type="GO" id="GO:0046872">
    <property type="term" value="F:metal ion binding"/>
    <property type="evidence" value="ECO:0007669"/>
    <property type="project" value="UniProtKB-UniRule"/>
</dbReference>
<evidence type="ECO:0000256" key="7">
    <source>
        <dbReference type="RuleBase" id="RU003435"/>
    </source>
</evidence>
<feature type="domain" description="Peptidase M3A/M3B catalytic" evidence="8">
    <location>
        <begin position="243"/>
        <end position="691"/>
    </location>
</feature>
<evidence type="ECO:0000256" key="6">
    <source>
        <dbReference type="ARBA" id="ARBA00023049"/>
    </source>
</evidence>
<evidence type="ECO:0000259" key="8">
    <source>
        <dbReference type="Pfam" id="PF01432"/>
    </source>
</evidence>
<dbReference type="SUPFAM" id="SSF55486">
    <property type="entry name" value="Metalloproteases ('zincins'), catalytic domain"/>
    <property type="match status" value="1"/>
</dbReference>
<dbReference type="Proteomes" id="UP000273044">
    <property type="component" value="Chromosome"/>
</dbReference>
<comment type="cofactor">
    <cofactor evidence="7">
        <name>Zn(2+)</name>
        <dbReference type="ChEBI" id="CHEBI:29105"/>
    </cofactor>
    <text evidence="7">Binds 1 zinc ion.</text>
</comment>
<evidence type="ECO:0000313" key="9">
    <source>
        <dbReference type="EMBL" id="VEH70105.1"/>
    </source>
</evidence>
<proteinExistence type="inferred from homology"/>
<dbReference type="FunFam" id="3.40.390.10:FF:000009">
    <property type="entry name" value="Oligopeptidase A"/>
    <property type="match status" value="1"/>
</dbReference>
<dbReference type="InterPro" id="IPR024079">
    <property type="entry name" value="MetalloPept_cat_dom_sf"/>
</dbReference>
<keyword evidence="10" id="KW-1185">Reference proteome</keyword>
<gene>
    <name evidence="9" type="primary">dcp</name>
    <name evidence="9" type="ORF">NCTC12967_01390</name>
</gene>
<evidence type="ECO:0000256" key="1">
    <source>
        <dbReference type="ARBA" id="ARBA00006040"/>
    </source>
</evidence>